<evidence type="ECO:0000313" key="3">
    <source>
        <dbReference type="Proteomes" id="UP000269396"/>
    </source>
</evidence>
<keyword evidence="3" id="KW-1185">Reference proteome</keyword>
<feature type="region of interest" description="Disordered" evidence="1">
    <location>
        <begin position="1"/>
        <end position="36"/>
    </location>
</feature>
<organism evidence="2 3">
    <name type="scientific">Schistosoma mattheei</name>
    <dbReference type="NCBI Taxonomy" id="31246"/>
    <lineage>
        <taxon>Eukaryota</taxon>
        <taxon>Metazoa</taxon>
        <taxon>Spiralia</taxon>
        <taxon>Lophotrochozoa</taxon>
        <taxon>Platyhelminthes</taxon>
        <taxon>Trematoda</taxon>
        <taxon>Digenea</taxon>
        <taxon>Strigeidida</taxon>
        <taxon>Schistosomatoidea</taxon>
        <taxon>Schistosomatidae</taxon>
        <taxon>Schistosoma</taxon>
    </lineage>
</organism>
<name>A0A183Q4K5_9TREM</name>
<gene>
    <name evidence="2" type="ORF">SMTD_LOCUS21541</name>
</gene>
<dbReference type="AlphaFoldDB" id="A0A183Q4K5"/>
<dbReference type="EMBL" id="UZAL01047660">
    <property type="protein sequence ID" value="VDP85083.1"/>
    <property type="molecule type" value="Genomic_DNA"/>
</dbReference>
<feature type="compositionally biased region" description="Polar residues" evidence="1">
    <location>
        <begin position="24"/>
        <end position="36"/>
    </location>
</feature>
<reference evidence="2 3" key="1">
    <citation type="submission" date="2018-11" db="EMBL/GenBank/DDBJ databases">
        <authorList>
            <consortium name="Pathogen Informatics"/>
        </authorList>
    </citation>
    <scope>NUCLEOTIDE SEQUENCE [LARGE SCALE GENOMIC DNA]</scope>
    <source>
        <strain>Denwood</strain>
        <strain evidence="3">Zambia</strain>
    </source>
</reference>
<protein>
    <submittedName>
        <fullName evidence="2">Uncharacterized protein</fullName>
    </submittedName>
</protein>
<evidence type="ECO:0000256" key="1">
    <source>
        <dbReference type="SAM" id="MobiDB-lite"/>
    </source>
</evidence>
<evidence type="ECO:0000313" key="2">
    <source>
        <dbReference type="EMBL" id="VDP85083.1"/>
    </source>
</evidence>
<accession>A0A183Q4K5</accession>
<dbReference type="Proteomes" id="UP000269396">
    <property type="component" value="Unassembled WGS sequence"/>
</dbReference>
<proteinExistence type="predicted"/>
<sequence>METKRQNDKRRKDKLRQTLHRTRWTPSEFSPKQTSITRQTPSYIFAYINAYEQMQTHIRLSLEVLDKGSSKDTKNCLETRHSSQSTIKNQIEVDPINQPIRKIMDKYRIKNQVKLINQNKEVNNDRLKVNNN</sequence>
<feature type="compositionally biased region" description="Basic residues" evidence="1">
    <location>
        <begin position="7"/>
        <end position="23"/>
    </location>
</feature>